<evidence type="ECO:0000313" key="2">
    <source>
        <dbReference type="Proteomes" id="UP000002943"/>
    </source>
</evidence>
<comment type="caution">
    <text evidence="1">The sequence shown here is derived from an EMBL/GenBank/DDBJ whole genome shotgun (WGS) entry which is preliminary data.</text>
</comment>
<evidence type="ECO:0000313" key="1">
    <source>
        <dbReference type="EMBL" id="EFP96213.1"/>
    </source>
</evidence>
<reference evidence="1" key="1">
    <citation type="journal article" date="2012" name="Int. J. Syst. Evol. Microbiol.">
        <title>Vibrio caribbeanicus sp. nov., isolated from the marine sponge Scleritoderma cyanea.</title>
        <authorList>
            <person name="Hoffmann M."/>
            <person name="Monday S.R."/>
            <person name="Allard M.W."/>
            <person name="Strain E.A."/>
            <person name="Whittaker P."/>
            <person name="Naum M."/>
            <person name="McCarthy P.J."/>
            <person name="Lopez J.V."/>
            <person name="Fischer M."/>
            <person name="Brown E.W."/>
        </authorList>
    </citation>
    <scope>NUCLEOTIDE SEQUENCE [LARGE SCALE GENOMIC DNA]</scope>
    <source>
        <strain evidence="1">ATCC BAA-2122</strain>
    </source>
</reference>
<gene>
    <name evidence="1" type="ORF">VIBC2010_11629</name>
</gene>
<accession>E3BKL9</accession>
<sequence>MSLQNIKTQSKASARDRTFVDITIIYHDHVPTNFVLNENQMIIESVGINVNPIDIKNY</sequence>
<proteinExistence type="predicted"/>
<name>E3BKL9_9VIBR</name>
<keyword evidence="2" id="KW-1185">Reference proteome</keyword>
<protein>
    <submittedName>
        <fullName evidence="1">Uncharacterized protein</fullName>
    </submittedName>
</protein>
<organism evidence="1 2">
    <name type="scientific">Vibrio caribbeanicus ATCC BAA-2122</name>
    <dbReference type="NCBI Taxonomy" id="796620"/>
    <lineage>
        <taxon>Bacteria</taxon>
        <taxon>Pseudomonadati</taxon>
        <taxon>Pseudomonadota</taxon>
        <taxon>Gammaproteobacteria</taxon>
        <taxon>Vibrionales</taxon>
        <taxon>Vibrionaceae</taxon>
        <taxon>Vibrio</taxon>
    </lineage>
</organism>
<dbReference type="Proteomes" id="UP000002943">
    <property type="component" value="Unassembled WGS sequence"/>
</dbReference>
<dbReference type="EMBL" id="AEIU01000075">
    <property type="protein sequence ID" value="EFP96213.1"/>
    <property type="molecule type" value="Genomic_DNA"/>
</dbReference>
<dbReference type="AlphaFoldDB" id="E3BKL9"/>